<dbReference type="SMART" id="SM00465">
    <property type="entry name" value="GIYc"/>
    <property type="match status" value="1"/>
</dbReference>
<dbReference type="SUPFAM" id="SSF52833">
    <property type="entry name" value="Thioredoxin-like"/>
    <property type="match status" value="1"/>
</dbReference>
<dbReference type="SMART" id="SM00487">
    <property type="entry name" value="DEXDc"/>
    <property type="match status" value="1"/>
</dbReference>
<evidence type="ECO:0000256" key="7">
    <source>
        <dbReference type="SAM" id="SignalP"/>
    </source>
</evidence>
<dbReference type="PROSITE" id="PS50164">
    <property type="entry name" value="GIY_YIG"/>
    <property type="match status" value="1"/>
</dbReference>
<dbReference type="PROSITE" id="PS51352">
    <property type="entry name" value="THIOREDOXIN_2"/>
    <property type="match status" value="1"/>
</dbReference>
<keyword evidence="2" id="KW-0227">DNA damage</keyword>
<feature type="signal peptide" evidence="7">
    <location>
        <begin position="1"/>
        <end position="22"/>
    </location>
</feature>
<evidence type="ECO:0000313" key="13">
    <source>
        <dbReference type="Proteomes" id="UP001530400"/>
    </source>
</evidence>
<reference evidence="12 13" key="1">
    <citation type="submission" date="2024-10" db="EMBL/GenBank/DDBJ databases">
        <title>Updated reference genomes for cyclostephanoid diatoms.</title>
        <authorList>
            <person name="Roberts W.R."/>
            <person name="Alverson A.J."/>
        </authorList>
    </citation>
    <scope>NUCLEOTIDE SEQUENCE [LARGE SCALE GENOMIC DNA]</scope>
    <source>
        <strain evidence="12 13">AJA010-31</strain>
    </source>
</reference>
<dbReference type="SUPFAM" id="SSF52402">
    <property type="entry name" value="Adenine nucleotide alpha hydrolases-like"/>
    <property type="match status" value="1"/>
</dbReference>
<dbReference type="Gene3D" id="6.10.140.240">
    <property type="match status" value="1"/>
</dbReference>
<evidence type="ECO:0000256" key="2">
    <source>
        <dbReference type="ARBA" id="ARBA00022763"/>
    </source>
</evidence>
<dbReference type="HAMAP" id="MF_00063">
    <property type="entry name" value="CysH"/>
    <property type="match status" value="1"/>
</dbReference>
<keyword evidence="13" id="KW-1185">Reference proteome</keyword>
<dbReference type="Pfam" id="PF01507">
    <property type="entry name" value="PAPS_reduct"/>
    <property type="match status" value="1"/>
</dbReference>
<keyword evidence="6" id="KW-0234">DNA repair</keyword>
<dbReference type="FunFam" id="3.40.1440.10:FF:000001">
    <property type="entry name" value="UvrABC system protein C"/>
    <property type="match status" value="1"/>
</dbReference>
<dbReference type="SUPFAM" id="SSF82771">
    <property type="entry name" value="GIY-YIG endonuclease"/>
    <property type="match status" value="1"/>
</dbReference>
<evidence type="ECO:0000256" key="4">
    <source>
        <dbReference type="ARBA" id="ARBA00022881"/>
    </source>
</evidence>
<organism evidence="12 13">
    <name type="scientific">Cyclotella atomus</name>
    <dbReference type="NCBI Taxonomy" id="382360"/>
    <lineage>
        <taxon>Eukaryota</taxon>
        <taxon>Sar</taxon>
        <taxon>Stramenopiles</taxon>
        <taxon>Ochrophyta</taxon>
        <taxon>Bacillariophyta</taxon>
        <taxon>Coscinodiscophyceae</taxon>
        <taxon>Thalassiosirophycidae</taxon>
        <taxon>Stephanodiscales</taxon>
        <taxon>Stephanodiscaceae</taxon>
        <taxon>Cyclotella</taxon>
    </lineage>
</organism>
<feature type="domain" description="Helicase C-terminal" evidence="10">
    <location>
        <begin position="473"/>
        <end position="629"/>
    </location>
</feature>
<evidence type="ECO:0000256" key="5">
    <source>
        <dbReference type="ARBA" id="ARBA00023002"/>
    </source>
</evidence>
<dbReference type="GO" id="GO:0000103">
    <property type="term" value="P:sulfate assimilation"/>
    <property type="evidence" value="ECO:0007669"/>
    <property type="project" value="UniProtKB-ARBA"/>
</dbReference>
<dbReference type="InterPro" id="IPR001162">
    <property type="entry name" value="UvrC_RNase_H_dom"/>
</dbReference>
<evidence type="ECO:0000259" key="8">
    <source>
        <dbReference type="PROSITE" id="PS50164"/>
    </source>
</evidence>
<dbReference type="CDD" id="cd10434">
    <property type="entry name" value="GIY-YIG_UvrC_Cho"/>
    <property type="match status" value="1"/>
</dbReference>
<dbReference type="InterPro" id="IPR004511">
    <property type="entry name" value="PAPS/APS_Rdtase"/>
</dbReference>
<evidence type="ECO:0000259" key="9">
    <source>
        <dbReference type="PROSITE" id="PS50165"/>
    </source>
</evidence>
<proteinExistence type="inferred from homology"/>
<dbReference type="PROSITE" id="PS50165">
    <property type="entry name" value="UVRC"/>
    <property type="match status" value="1"/>
</dbReference>
<dbReference type="InterPro" id="IPR014001">
    <property type="entry name" value="Helicase_ATP-bd"/>
</dbReference>
<gene>
    <name evidence="12" type="ORF">ACHAWO_007990</name>
</gene>
<dbReference type="Gene3D" id="3.40.50.620">
    <property type="entry name" value="HUPs"/>
    <property type="match status" value="1"/>
</dbReference>
<dbReference type="InterPro" id="IPR002500">
    <property type="entry name" value="PAPS_reduct_dom"/>
</dbReference>
<dbReference type="SUPFAM" id="SSF52540">
    <property type="entry name" value="P-loop containing nucleoside triphosphate hydrolases"/>
    <property type="match status" value="2"/>
</dbReference>
<evidence type="ECO:0000259" key="11">
    <source>
        <dbReference type="PROSITE" id="PS51352"/>
    </source>
</evidence>
<dbReference type="GO" id="GO:0016667">
    <property type="term" value="F:oxidoreductase activity, acting on a sulfur group of donors"/>
    <property type="evidence" value="ECO:0007669"/>
    <property type="project" value="UniProtKB-ARBA"/>
</dbReference>
<dbReference type="PROSITE" id="PS51194">
    <property type="entry name" value="HELICASE_CTER"/>
    <property type="match status" value="1"/>
</dbReference>
<feature type="domain" description="Thioredoxin" evidence="11">
    <location>
        <begin position="1560"/>
        <end position="1699"/>
    </location>
</feature>
<evidence type="ECO:0000259" key="10">
    <source>
        <dbReference type="PROSITE" id="PS51194"/>
    </source>
</evidence>
<dbReference type="InterPro" id="IPR013766">
    <property type="entry name" value="Thioredoxin_domain"/>
</dbReference>
<sequence>MKRKRTTAMIFYFSAAMAWAKALSRSAFQSSNLQRRSKFTITAPYPPTADQPQAIQSLVERFERGDKFAVLRGCTGTGKTMVMAHTIANLGRPALVLCHNKTLAAQIARELRSFLRKNRVHLFVSHFDHYVPESYSVTTGKYVSKKSSVNDELDALRHMATRALVQHEDVVVVASVSCIYGLGMPKSYLDKSFTWRSDGSTQFELLQDAIKALENNLYVNAVEQDDDAQSHSGDLYRGEYELTTTSTSASISLWPPYELNPMRVDFVHLSEHESGDGNWKVHKIATGNNSGLEPVDSITIFPAKHHVTDSEEAFQEALRRIEDECVEQSKKLRKSGKNAEAERLQQRVANDLLLLKESGSCPGVENYSRHLHLREEGASPDTLLDYFGLRNDGWMCIIDESHVALPQLKAMYAALDNRPLKSDEFWERVERTLFVSATPGPMELESVDNCVDMSIRPTYVPDPVINVRPTKGQLDDLVKEVQSRALKGERTLALTLTKKDAEDLSQYLTKEGIKTDFIHSGLKTHERSKVLNALQEGSIDCLVGVNVLREGLDLPQVSLVAILGADVEGFLRSETALLQMVGRAARNINGQAIFYADAKTNSMQKCIEATASRRAIQIQYNEKHGKEMRSTTGSSMLSIFEILKDDIQVEQALDIYSHKNNYDDQETIKEPVTVSIERSSHGHIQTDHVPSKPGVYFWKDSSANILYIGKAKRLRSRVKSYLTPSAKHTERIKIMLKKAHRVEFILTPTERDALVLESSLIKLHQPPYNVLLKDDDSFPFVCASLGDQLPSFSLVPRPVETPRSSSGNKYWGPYPNYNDAAAILRGIEEEYGLRSKSFQCRFGDLEKDEYLKSFNQALDEVFCNPSGKGSRLPTMRLESESSLLFDHRHNAERDVISVAKYGDRGEALVHVVQLRDGVVMGQYSYSCSIATGIAGDDDLGGIIQTVLEQKHYPLGDISQSTSNRFFPRELLVQHPLADASELRKLFRGQYSYAEPMPSTQKLTIRTPAAKGARAETDKVAMTFALENAHEVVRQRSLQSMECVHSSLDGSAANGLAELLSLTSAPHRIEAYDISHTKGHVAVGSRVVFEGGKPLKKDYRRFNIRSVEGIDDYASIEEVVSRRFRKVWIDCEGGLVGDDDPWKMPDLVVIDGGLGQLSAAIQGMKKAGVFPSNKKNDQEETNNARSATVPVISLAKNLEEVFAPDSSKPLNDSPDSPALILLRSLRDESHRFALSNHRRRRSKLAGLNAAFITGRRPWASSASDNTATGSRDEKATELLQALYELEIPSSEPELMALNEELSTLDPTFILQWAHHALIIPQHLRHEETYHPLVQVTSFGPTGLVILHMLSKLQLLKDVPVVTLNTLHLFKESYTFYDTLRQHPGFSMMDLTITVPIAEGQEFRKRDDFDEKFPLLWKSDPKTYTKLTKQDPLEKVLNEWSVKMWITGRRRSQGGERADIQILDFEYNEDFNAGTGAETFGSSNGRWKLNPIAFWTYEQVWSYIKEHKIPYNPLYDQGYTSIGDEMTTRLPDMTLQNNADYERSGRFVGLNQTECGLHSHRAKVNAKKEEAAAAGHKWMVPELRCDKCIDLTTESFEEFVKNGDPNSSILLEFFSPYCGGCQEFAPTMDRLAEHLSNRDSSTRVARFDITENDPPLVDEKKVFVVEATPTLYRVNYSPTFQAEVYSGEHDYFSIIKWLEKS</sequence>
<dbReference type="CDD" id="cd23945">
    <property type="entry name" value="PAPS_reductase"/>
    <property type="match status" value="1"/>
</dbReference>
<evidence type="ECO:0000313" key="12">
    <source>
        <dbReference type="EMBL" id="KAL3785813.1"/>
    </source>
</evidence>
<dbReference type="InterPro" id="IPR035901">
    <property type="entry name" value="GIY-YIG_endonuc_sf"/>
</dbReference>
<dbReference type="Pfam" id="PF08459">
    <property type="entry name" value="UvrC_RNaseH_dom"/>
    <property type="match status" value="1"/>
</dbReference>
<dbReference type="Pfam" id="PF22920">
    <property type="entry name" value="UvrC_RNaseH"/>
    <property type="match status" value="1"/>
</dbReference>
<dbReference type="InterPro" id="IPR000305">
    <property type="entry name" value="GIY-YIG_endonuc"/>
</dbReference>
<dbReference type="Pfam" id="PF00271">
    <property type="entry name" value="Helicase_C"/>
    <property type="match status" value="1"/>
</dbReference>
<dbReference type="Gene3D" id="3.40.30.10">
    <property type="entry name" value="Glutaredoxin"/>
    <property type="match status" value="1"/>
</dbReference>
<dbReference type="GO" id="GO:0006281">
    <property type="term" value="P:DNA repair"/>
    <property type="evidence" value="ECO:0007669"/>
    <property type="project" value="UniProtKB-KW"/>
</dbReference>
<evidence type="ECO:0000256" key="3">
    <source>
        <dbReference type="ARBA" id="ARBA00022769"/>
    </source>
</evidence>
<dbReference type="EMBL" id="JALLPJ020000676">
    <property type="protein sequence ID" value="KAL3785813.1"/>
    <property type="molecule type" value="Genomic_DNA"/>
</dbReference>
<dbReference type="Proteomes" id="UP001530400">
    <property type="component" value="Unassembled WGS sequence"/>
</dbReference>
<dbReference type="PANTHER" id="PTHR24029">
    <property type="entry name" value="UVRABC SYSTEM PROTEIN B"/>
    <property type="match status" value="1"/>
</dbReference>
<dbReference type="SMART" id="SM00490">
    <property type="entry name" value="HELICc"/>
    <property type="match status" value="1"/>
</dbReference>
<dbReference type="InterPro" id="IPR004807">
    <property type="entry name" value="UvrB"/>
</dbReference>
<dbReference type="Gene3D" id="3.40.50.300">
    <property type="entry name" value="P-loop containing nucleotide triphosphate hydrolases"/>
    <property type="match status" value="3"/>
</dbReference>
<name>A0ABD3PCJ9_9STRA</name>
<evidence type="ECO:0000256" key="1">
    <source>
        <dbReference type="ARBA" id="ARBA00022490"/>
    </source>
</evidence>
<feature type="domain" description="GIY-YIG" evidence="8">
    <location>
        <begin position="691"/>
        <end position="770"/>
    </location>
</feature>
<dbReference type="Pfam" id="PF04851">
    <property type="entry name" value="ResIII"/>
    <property type="match status" value="1"/>
</dbReference>
<dbReference type="InterPro" id="IPR014729">
    <property type="entry name" value="Rossmann-like_a/b/a_fold"/>
</dbReference>
<protein>
    <recommendedName>
        <fullName evidence="14">Excinuclease ABC subunit B</fullName>
    </recommendedName>
</protein>
<dbReference type="InterPro" id="IPR027417">
    <property type="entry name" value="P-loop_NTPase"/>
</dbReference>
<comment type="caution">
    <text evidence="12">The sequence shown here is derived from an EMBL/GenBank/DDBJ whole genome shotgun (WGS) entry which is preliminary data.</text>
</comment>
<dbReference type="InterPro" id="IPR036249">
    <property type="entry name" value="Thioredoxin-like_sf"/>
</dbReference>
<dbReference type="Pfam" id="PF00085">
    <property type="entry name" value="Thioredoxin"/>
    <property type="match status" value="1"/>
</dbReference>
<dbReference type="CDD" id="cd02961">
    <property type="entry name" value="PDI_a_family"/>
    <property type="match status" value="1"/>
</dbReference>
<dbReference type="InterPro" id="IPR024759">
    <property type="entry name" value="UvrB_YAD/RRR_dom"/>
</dbReference>
<dbReference type="NCBIfam" id="NF002537">
    <property type="entry name" value="PRK02090.1"/>
    <property type="match status" value="1"/>
</dbReference>
<keyword evidence="7" id="KW-0732">Signal</keyword>
<dbReference type="InterPro" id="IPR047296">
    <property type="entry name" value="GIY-YIG_UvrC_Cho"/>
</dbReference>
<keyword evidence="5" id="KW-0560">Oxidoreductase</keyword>
<dbReference type="GO" id="GO:0004518">
    <property type="term" value="F:nuclease activity"/>
    <property type="evidence" value="ECO:0007669"/>
    <property type="project" value="UniProtKB-KW"/>
</dbReference>
<feature type="domain" description="UvrC family homology region profile" evidence="9">
    <location>
        <begin position="903"/>
        <end position="1159"/>
    </location>
</feature>
<keyword evidence="4" id="KW-0267">Excision nuclease</keyword>
<dbReference type="Gene3D" id="3.40.1440.10">
    <property type="entry name" value="GIY-YIG endonuclease"/>
    <property type="match status" value="1"/>
</dbReference>
<dbReference type="Pfam" id="PF12344">
    <property type="entry name" value="UvrB"/>
    <property type="match status" value="1"/>
</dbReference>
<dbReference type="InterPro" id="IPR038476">
    <property type="entry name" value="UvrC_RNase_H_dom_sf"/>
</dbReference>
<evidence type="ECO:0000256" key="6">
    <source>
        <dbReference type="ARBA" id="ARBA00023204"/>
    </source>
</evidence>
<dbReference type="InterPro" id="IPR001650">
    <property type="entry name" value="Helicase_C-like"/>
</dbReference>
<keyword evidence="1" id="KW-0963">Cytoplasm</keyword>
<evidence type="ECO:0008006" key="14">
    <source>
        <dbReference type="Google" id="ProtNLM"/>
    </source>
</evidence>
<feature type="chain" id="PRO_5044742348" description="Excinuclease ABC subunit B" evidence="7">
    <location>
        <begin position="23"/>
        <end position="1699"/>
    </location>
</feature>
<dbReference type="InterPro" id="IPR006935">
    <property type="entry name" value="Helicase/UvrB_N"/>
</dbReference>
<keyword evidence="3" id="KW-0228">DNA excision</keyword>
<dbReference type="Gene3D" id="3.30.420.340">
    <property type="entry name" value="UvrC, RNAse H endonuclease domain"/>
    <property type="match status" value="1"/>
</dbReference>
<accession>A0ABD3PCJ9</accession>
<dbReference type="PANTHER" id="PTHR24029:SF0">
    <property type="entry name" value="UVRABC SYSTEM PROTEIN B"/>
    <property type="match status" value="1"/>
</dbReference>
<dbReference type="Pfam" id="PF01541">
    <property type="entry name" value="GIY-YIG"/>
    <property type="match status" value="1"/>
</dbReference>